<dbReference type="RefSeq" id="XP_031781366.1">
    <property type="nucleotide sequence ID" value="XM_031925506.1"/>
</dbReference>
<dbReference type="InterPro" id="IPR036508">
    <property type="entry name" value="Chitin-bd_dom_sf"/>
</dbReference>
<dbReference type="GO" id="GO:0008061">
    <property type="term" value="F:chitin binding"/>
    <property type="evidence" value="ECO:0007669"/>
    <property type="project" value="InterPro"/>
</dbReference>
<evidence type="ECO:0000313" key="3">
    <source>
        <dbReference type="EnsemblMetazoa" id="XP_031781366"/>
    </source>
</evidence>
<dbReference type="Pfam" id="PF01607">
    <property type="entry name" value="CBM_14"/>
    <property type="match status" value="1"/>
</dbReference>
<dbReference type="AlphaFoldDB" id="A0A7M7Q6Z1"/>
<dbReference type="PANTHER" id="PTHR22933">
    <property type="entry name" value="FI18007P1-RELATED"/>
    <property type="match status" value="1"/>
</dbReference>
<organism evidence="3 4">
    <name type="scientific">Nasonia vitripennis</name>
    <name type="common">Parasitic wasp</name>
    <dbReference type="NCBI Taxonomy" id="7425"/>
    <lineage>
        <taxon>Eukaryota</taxon>
        <taxon>Metazoa</taxon>
        <taxon>Ecdysozoa</taxon>
        <taxon>Arthropoda</taxon>
        <taxon>Hexapoda</taxon>
        <taxon>Insecta</taxon>
        <taxon>Pterygota</taxon>
        <taxon>Neoptera</taxon>
        <taxon>Endopterygota</taxon>
        <taxon>Hymenoptera</taxon>
        <taxon>Apocrita</taxon>
        <taxon>Proctotrupomorpha</taxon>
        <taxon>Chalcidoidea</taxon>
        <taxon>Pteromalidae</taxon>
        <taxon>Pteromalinae</taxon>
        <taxon>Nasonia</taxon>
    </lineage>
</organism>
<protein>
    <recommendedName>
        <fullName evidence="2">Chitin-binding type-2 domain-containing protein</fullName>
    </recommendedName>
</protein>
<dbReference type="InParanoid" id="A0A7M7Q6Z1"/>
<dbReference type="GeneID" id="116416577"/>
<evidence type="ECO:0000259" key="2">
    <source>
        <dbReference type="PROSITE" id="PS50940"/>
    </source>
</evidence>
<feature type="compositionally biased region" description="Low complexity" evidence="1">
    <location>
        <begin position="249"/>
        <end position="283"/>
    </location>
</feature>
<dbReference type="EnsemblMetazoa" id="XM_031925506">
    <property type="protein sequence ID" value="XP_031781366"/>
    <property type="gene ID" value="LOC116416577"/>
</dbReference>
<name>A0A7M7Q6Z1_NASVI</name>
<dbReference type="PROSITE" id="PS50940">
    <property type="entry name" value="CHIT_BIND_II"/>
    <property type="match status" value="1"/>
</dbReference>
<keyword evidence="4" id="KW-1185">Reference proteome</keyword>
<evidence type="ECO:0000256" key="1">
    <source>
        <dbReference type="SAM" id="MobiDB-lite"/>
    </source>
</evidence>
<feature type="region of interest" description="Disordered" evidence="1">
    <location>
        <begin position="218"/>
        <end position="296"/>
    </location>
</feature>
<reference evidence="3" key="1">
    <citation type="submission" date="2021-01" db="UniProtKB">
        <authorList>
            <consortium name="EnsemblMetazoa"/>
        </authorList>
    </citation>
    <scope>IDENTIFICATION</scope>
</reference>
<accession>A0A7M7Q6Z1</accession>
<dbReference type="OrthoDB" id="6407151at2759"/>
<sequence>MAEGRQIDEQDERLLGRTPYMQEHDIACKRELQSDERLSMLMRNEEFLASFKSRYVEHQYDVYNDYISAKFKKTEKKLRRIFTVENHLCEIFSVHLTYAAIENLAKIYFSIEFHNLTQKKSAGLELPNNATSIRENIVDTFSCENRIYGYYADIDNDCQIFHICLPTARNSIRFSFICPAETVFNQATFVCTRTESSIPCEESEKYYSLNEAFGKVDENTEETVTDSNGNEIEPTSYPNQRPTRPTRPPTGQQGSSPYPTQRPTRPTTYPTYTPDYQTTQFTQRPPSQTQNKKRRQ</sequence>
<dbReference type="SMART" id="SM00494">
    <property type="entry name" value="ChtBD2"/>
    <property type="match status" value="1"/>
</dbReference>
<dbReference type="Proteomes" id="UP000002358">
    <property type="component" value="Unassembled WGS sequence"/>
</dbReference>
<dbReference type="InterPro" id="IPR002557">
    <property type="entry name" value="Chitin-bd_dom"/>
</dbReference>
<dbReference type="Gene3D" id="2.170.140.10">
    <property type="entry name" value="Chitin binding domain"/>
    <property type="match status" value="1"/>
</dbReference>
<dbReference type="KEGG" id="nvi:116416577"/>
<proteinExistence type="predicted"/>
<dbReference type="PANTHER" id="PTHR22933:SF43">
    <property type="entry name" value="LP10131P"/>
    <property type="match status" value="1"/>
</dbReference>
<evidence type="ECO:0000313" key="4">
    <source>
        <dbReference type="Proteomes" id="UP000002358"/>
    </source>
</evidence>
<dbReference type="InterPro" id="IPR052976">
    <property type="entry name" value="Scoloptoxin-like"/>
</dbReference>
<dbReference type="SUPFAM" id="SSF57625">
    <property type="entry name" value="Invertebrate chitin-binding proteins"/>
    <property type="match status" value="1"/>
</dbReference>
<dbReference type="GO" id="GO:0005576">
    <property type="term" value="C:extracellular region"/>
    <property type="evidence" value="ECO:0007669"/>
    <property type="project" value="InterPro"/>
</dbReference>
<feature type="domain" description="Chitin-binding type-2" evidence="2">
    <location>
        <begin position="140"/>
        <end position="202"/>
    </location>
</feature>